<sequence>MDPNFVQGLHNLLLQSTANDTVQLKAATSQLNREFYKNPACIPALASIIASSPEVAVRQLGAVEMRKRVAQSSGDLWTQVPQPEREQIKAKLPELILAEPNNLVRHSTARVLAAIASVEIPLGTWPQLLPFLHQTAVSSVVAHREVGVYILYTVLENIVEGFQEHLQSFFKLFEALLHDPESAEVRITTVKALGTIAQYIDADDKADIKSFQGLLPAMIDVIAGTLKAGDEAGARQLFDVFETLLILEIPLLSQHIPQLVAFLLECGSNRNLDGDLRVLALNALNWTVQYQKFKANVLAARILEGLMPITTEEEPADIDDDAPARSALRIIDALATSLPPTQVFPTLRDLIQQYFSSADGNHRRGAMLALGVSVEGCSEYMTPLMSQVWPVIEAGLQDPDAGVRKATCVAVSCLCEWLEEECVSRHAILVPAIMTLVADPATQRSACTALDALLEILHDVIEEYLHLIMERLSGLLETAPITVKAVVTGAIGSAAHASKEKFLPYFRPTMDRLQHFLVLTGEGDETELRGITMDAVGTFAEAVGKDEFRPYFNDMMKQAFQGIEMGSSRLRECSFLFFGVMARVFGEEFAPSLSAVVPPLLASCKQEESGQETSLTGSDITAFASGSSPSNAIAIIDESAADSNGDIEIEDIDLDKMLDVNSAIAVEKEIAADTIGTLFAATRSNFLPYAEQCTLELVGLLPHYYEGIRKSATDSLLEIIRTFYELSSPPDWQPGANVVAPLQQHVKELIGHILPPLLDMYESEDNKGVVSALCVGLAETINKVGPAFLEGHYDEICSIAVQILEQKAICQQDPDQDESEEAPEDQAEYDSVLISAAGDLVAAMANALGADFSQAFVSFLPLIAKYYKKGRSLSDRSSSIGCLAEIISGMKGAVTPSTEPLLELFYRALSDPDAEVQSNAAFASGLLVENSELDLSPQYLPLLGALRPLFDIGPDAPAVKLNARDNAAGAVARFIVRNTAAVPLDQVLPIVIGALPLKNDYLENRPVFRAIFHLFRTNPQVLHAYTDALLPVFAYVLDPTGPDQVGDEIRGELIQLIGALNSENPAKVQAAALVLTAARSSVAHSKSLPRRKAVSLVDTAFVLVDVDPANTSVASTVSVVFPLSDQLPLIARVNSSYSWSFAPNTFSSTSGASLIYNASSLPGWLSFDPSTRTIHGTPAAEDEGSPNIKIIATDPTSSDSASSSVTLCITPYPPPTLKTSVLAQFRPSSPSLSSVFLLSQNSALATGNPTLRIPPKWSYSIGFDWDTFTGPKNVYYSVLQTNGQPLPEWMVFNPKSITLNGVVPSSQVLPTPHRFSLNLHASEQEGYTASTLPFDIVVAEHELSIAGGSLPTINITSATPFELTLTSPADFEGLLLDGEPVDLAEISSLVVDTSAYSWLKYDEDARKLSGLPPPQLDGQGPILHVSLGTSFNQTIQTDVSLAVVPSYFSQAVFDPILVGAGSDVRFSLASYFSNRTGIDGHDEVNLTASYDPMDAESYLVFDTASSQLSGTIPADVADYTHITVTFTAYSRITHSTSHSSLPISLTPSDFKHTKPTDPLSPGHLSTAARKRLALGFGIAFGVIGGILVLGLLLAAFRRCAKVKDTALVGEAGFRGWSEKDRQWYGIGSDGVVDAEKGYGWTGTQHSGTEKSSQDSIAKHLDDDLRSTREPGPSQATTRGQYGDFGLGIQHVMTRPSSRSPSALNPASPGQLSKREFMGKIRTTVRQVSDKYRRNGKPVIGRPLLMVSSPGEERRRVLTSTPMLVPFSGANAGDYSISGTSLRGSPSSSTGDRSIPKRRADFALPKSPIVPDTAHTKGPKHRMGLPRRLSMDSAVSLVNSFASDSSSRTHAAEAVVQKASRALSVRSMKSTSGMSYRSMPEDAAAGAVRPRLVPFTSASRVPVPHLPLSALSGSAAGDGQGRVAVNEKAKRRIVSQTAKVLDASEGHVIDELSVGLQYVRALGEDQEIATLHARSPSASFSSLESSHRARSSLGSGLSSGIRKGGDRVLVRVGERFRFHVHLMSAAAEPAKLRTLVTRQLSGQALPEFLNVDFETPEGRRKKNTIKFWGVPRVEDIGESSIGVFVRNGECVGRAVVEVIGRS</sequence>
<evidence type="ECO:0000256" key="5">
    <source>
        <dbReference type="ARBA" id="ARBA00022737"/>
    </source>
</evidence>
<dbReference type="InterPro" id="IPR006644">
    <property type="entry name" value="Cadg"/>
</dbReference>
<dbReference type="Proteomes" id="UP000310158">
    <property type="component" value="Unassembled WGS sequence"/>
</dbReference>
<dbReference type="PANTHER" id="PTHR10527">
    <property type="entry name" value="IMPORTIN BETA"/>
    <property type="match status" value="1"/>
</dbReference>
<keyword evidence="12" id="KW-1185">Reference proteome</keyword>
<dbReference type="Pfam" id="PF25780">
    <property type="entry name" value="TPR_IPO5"/>
    <property type="match status" value="1"/>
</dbReference>
<organism evidence="11 12">
    <name type="scientific">Bondarzewia mesenterica</name>
    <dbReference type="NCBI Taxonomy" id="1095465"/>
    <lineage>
        <taxon>Eukaryota</taxon>
        <taxon>Fungi</taxon>
        <taxon>Dikarya</taxon>
        <taxon>Basidiomycota</taxon>
        <taxon>Agaricomycotina</taxon>
        <taxon>Agaricomycetes</taxon>
        <taxon>Russulales</taxon>
        <taxon>Bondarzewiaceae</taxon>
        <taxon>Bondarzewia</taxon>
    </lineage>
</organism>
<dbReference type="InterPro" id="IPR057672">
    <property type="entry name" value="TPR_IPO4/5"/>
</dbReference>
<dbReference type="InterPro" id="IPR015919">
    <property type="entry name" value="Cadherin-like_sf"/>
</dbReference>
<keyword evidence="6" id="KW-0653">Protein transport</keyword>
<dbReference type="GO" id="GO:0016020">
    <property type="term" value="C:membrane"/>
    <property type="evidence" value="ECO:0007669"/>
    <property type="project" value="InterPro"/>
</dbReference>
<evidence type="ECO:0000256" key="8">
    <source>
        <dbReference type="SAM" id="MobiDB-lite"/>
    </source>
</evidence>
<dbReference type="Pfam" id="PF13513">
    <property type="entry name" value="HEAT_EZ"/>
    <property type="match status" value="1"/>
</dbReference>
<feature type="transmembrane region" description="Helical" evidence="9">
    <location>
        <begin position="1572"/>
        <end position="1596"/>
    </location>
</feature>
<comment type="caution">
    <text evidence="11">The sequence shown here is derived from an EMBL/GenBank/DDBJ whole genome shotgun (WGS) entry which is preliminary data.</text>
</comment>
<feature type="region of interest" description="Disordered" evidence="8">
    <location>
        <begin position="1693"/>
        <end position="1717"/>
    </location>
</feature>
<feature type="region of interest" description="Disordered" evidence="8">
    <location>
        <begin position="1663"/>
        <end position="1682"/>
    </location>
</feature>
<dbReference type="SMART" id="SM00736">
    <property type="entry name" value="CADG"/>
    <property type="match status" value="2"/>
</dbReference>
<dbReference type="PROSITE" id="PS50166">
    <property type="entry name" value="IMPORTIN_B_NT"/>
    <property type="match status" value="1"/>
</dbReference>
<reference evidence="11 12" key="1">
    <citation type="submission" date="2019-02" db="EMBL/GenBank/DDBJ databases">
        <title>Genome sequencing of the rare red list fungi Bondarzewia mesenterica.</title>
        <authorList>
            <person name="Buettner E."/>
            <person name="Kellner H."/>
        </authorList>
    </citation>
    <scope>NUCLEOTIDE SEQUENCE [LARGE SCALE GENOMIC DNA]</scope>
    <source>
        <strain evidence="11 12">DSM 108281</strain>
    </source>
</reference>
<evidence type="ECO:0000256" key="6">
    <source>
        <dbReference type="ARBA" id="ARBA00022927"/>
    </source>
</evidence>
<keyword evidence="9" id="KW-0812">Transmembrane</keyword>
<name>A0A4S4MA17_9AGAM</name>
<dbReference type="SUPFAM" id="SSF48371">
    <property type="entry name" value="ARM repeat"/>
    <property type="match status" value="2"/>
</dbReference>
<proteinExistence type="predicted"/>
<evidence type="ECO:0000256" key="2">
    <source>
        <dbReference type="ARBA" id="ARBA00004496"/>
    </source>
</evidence>
<dbReference type="GO" id="GO:0005509">
    <property type="term" value="F:calcium ion binding"/>
    <property type="evidence" value="ECO:0007669"/>
    <property type="project" value="InterPro"/>
</dbReference>
<feature type="region of interest" description="Disordered" evidence="8">
    <location>
        <begin position="1777"/>
        <end position="1797"/>
    </location>
</feature>
<comment type="subcellular location">
    <subcellularLocation>
        <location evidence="2">Cytoplasm</location>
    </subcellularLocation>
    <subcellularLocation>
        <location evidence="1">Nucleus</location>
    </subcellularLocation>
</comment>
<gene>
    <name evidence="11" type="ORF">EW146_g1434</name>
</gene>
<evidence type="ECO:0000256" key="9">
    <source>
        <dbReference type="SAM" id="Phobius"/>
    </source>
</evidence>
<dbReference type="Gene3D" id="2.60.40.10">
    <property type="entry name" value="Immunoglobulins"/>
    <property type="match status" value="2"/>
</dbReference>
<dbReference type="GO" id="GO:0006606">
    <property type="term" value="P:protein import into nucleus"/>
    <property type="evidence" value="ECO:0007669"/>
    <property type="project" value="InterPro"/>
</dbReference>
<keyword evidence="5" id="KW-0677">Repeat</keyword>
<keyword evidence="7" id="KW-0539">Nucleus</keyword>
<evidence type="ECO:0000313" key="12">
    <source>
        <dbReference type="Proteomes" id="UP000310158"/>
    </source>
</evidence>
<evidence type="ECO:0000313" key="11">
    <source>
        <dbReference type="EMBL" id="THH19800.1"/>
    </source>
</evidence>
<dbReference type="Pfam" id="PF05345">
    <property type="entry name" value="He_PIG"/>
    <property type="match status" value="1"/>
</dbReference>
<dbReference type="Pfam" id="PF03810">
    <property type="entry name" value="IBN_N"/>
    <property type="match status" value="1"/>
</dbReference>
<dbReference type="GO" id="GO:0005737">
    <property type="term" value="C:cytoplasm"/>
    <property type="evidence" value="ECO:0007669"/>
    <property type="project" value="UniProtKB-SubCell"/>
</dbReference>
<evidence type="ECO:0000259" key="10">
    <source>
        <dbReference type="PROSITE" id="PS50166"/>
    </source>
</evidence>
<dbReference type="SMART" id="SM00913">
    <property type="entry name" value="IBN_N"/>
    <property type="match status" value="1"/>
</dbReference>
<feature type="compositionally biased region" description="Polar residues" evidence="8">
    <location>
        <begin position="1694"/>
        <end position="1710"/>
    </location>
</feature>
<feature type="domain" description="Importin N-terminal" evidence="10">
    <location>
        <begin position="27"/>
        <end position="98"/>
    </location>
</feature>
<dbReference type="InterPro" id="IPR013783">
    <property type="entry name" value="Ig-like_fold"/>
</dbReference>
<dbReference type="SUPFAM" id="SSF49313">
    <property type="entry name" value="Cadherin-like"/>
    <property type="match status" value="2"/>
</dbReference>
<evidence type="ECO:0000256" key="3">
    <source>
        <dbReference type="ARBA" id="ARBA00022448"/>
    </source>
</evidence>
<keyword evidence="9" id="KW-1133">Transmembrane helix</keyword>
<dbReference type="Gene3D" id="1.25.10.10">
    <property type="entry name" value="Leucine-rich Repeat Variant"/>
    <property type="match status" value="1"/>
</dbReference>
<protein>
    <recommendedName>
        <fullName evidence="10">Importin N-terminal domain-containing protein</fullName>
    </recommendedName>
</protein>
<feature type="compositionally biased region" description="Low complexity" evidence="8">
    <location>
        <begin position="1777"/>
        <end position="1790"/>
    </location>
</feature>
<dbReference type="InterPro" id="IPR001494">
    <property type="entry name" value="Importin-beta_N"/>
</dbReference>
<dbReference type="GO" id="GO:0031267">
    <property type="term" value="F:small GTPase binding"/>
    <property type="evidence" value="ECO:0007669"/>
    <property type="project" value="InterPro"/>
</dbReference>
<dbReference type="EMBL" id="SGPL01000035">
    <property type="protein sequence ID" value="THH19800.1"/>
    <property type="molecule type" value="Genomic_DNA"/>
</dbReference>
<evidence type="ECO:0000256" key="1">
    <source>
        <dbReference type="ARBA" id="ARBA00004123"/>
    </source>
</evidence>
<dbReference type="InterPro" id="IPR016024">
    <property type="entry name" value="ARM-type_fold"/>
</dbReference>
<dbReference type="InterPro" id="IPR011989">
    <property type="entry name" value="ARM-like"/>
</dbReference>
<keyword evidence="4" id="KW-0963">Cytoplasm</keyword>
<evidence type="ECO:0000256" key="4">
    <source>
        <dbReference type="ARBA" id="ARBA00022490"/>
    </source>
</evidence>
<accession>A0A4S4MA17</accession>
<dbReference type="OrthoDB" id="7862313at2759"/>
<dbReference type="InterPro" id="IPR040122">
    <property type="entry name" value="Importin_beta"/>
</dbReference>
<evidence type="ECO:0000256" key="7">
    <source>
        <dbReference type="ARBA" id="ARBA00023242"/>
    </source>
</evidence>
<keyword evidence="9" id="KW-0472">Membrane</keyword>
<keyword evidence="3" id="KW-0813">Transport</keyword>